<dbReference type="Proteomes" id="UP000242875">
    <property type="component" value="Unassembled WGS sequence"/>
</dbReference>
<evidence type="ECO:0000256" key="2">
    <source>
        <dbReference type="SAM" id="MobiDB-lite"/>
    </source>
</evidence>
<keyword evidence="4" id="KW-1185">Reference proteome</keyword>
<evidence type="ECO:0000256" key="1">
    <source>
        <dbReference type="SAM" id="Coils"/>
    </source>
</evidence>
<sequence length="434" mass="49330">MLPADNLVSSLNAFHKPLPPTPESTPPTYRPTKSPHLPPPGRILDFEQALSSASATLDTLRGVSYSTTNISPQLLDVAATLTFQIEKCQETVWLLSQNIDACTAHTRACATAQQCLEDRRKPIEKQQIVLSTTLAQLEQLTDHIEQQLHTTRENANNYREKRASREIDLNRYYNIPGIKSHLKARYLRASEQTSQQEQNISELRQKFSDVQILRRELSAKLSELDKLLQKTNTEIKDAIDSAQRYRDENKTRVAAIQYYQDFLKLHLLRLEGTTYHLIAEADHMGKEFQFLIPEFNLGAYEAIQMYKYITERYDRPRLPVHFRCDGCGQEVQGWPSKTARAPDGTRCGPVCFRCDASPPRTDTPSTSAKLFSPLNKLVTRSRSNLSEDVIPQPQPSRTPSDDGKKLKVMFKSAWRKSSSSLVSLVKDEKAHGYP</sequence>
<feature type="compositionally biased region" description="Pro residues" evidence="2">
    <location>
        <begin position="17"/>
        <end position="29"/>
    </location>
</feature>
<name>A0A261Y399_9FUNG</name>
<reference evidence="3 4" key="1">
    <citation type="journal article" date="2017" name="Mycologia">
        <title>Bifiguratus adelaidae, gen. et sp. nov., a new member of Mucoromycotina in endophytic and soil-dwelling habitats.</title>
        <authorList>
            <person name="Torres-Cruz T.J."/>
            <person name="Billingsley Tobias T.L."/>
            <person name="Almatruk M."/>
            <person name="Hesse C."/>
            <person name="Kuske C.R."/>
            <person name="Desiro A."/>
            <person name="Benucci G.M."/>
            <person name="Bonito G."/>
            <person name="Stajich J.E."/>
            <person name="Dunlap C."/>
            <person name="Arnold A.E."/>
            <person name="Porras-Alfaro A."/>
        </authorList>
    </citation>
    <scope>NUCLEOTIDE SEQUENCE [LARGE SCALE GENOMIC DNA]</scope>
    <source>
        <strain evidence="3 4">AZ0501</strain>
    </source>
</reference>
<evidence type="ECO:0000313" key="4">
    <source>
        <dbReference type="Proteomes" id="UP000242875"/>
    </source>
</evidence>
<feature type="coiled-coil region" evidence="1">
    <location>
        <begin position="186"/>
        <end position="248"/>
    </location>
</feature>
<feature type="region of interest" description="Disordered" evidence="2">
    <location>
        <begin position="382"/>
        <end position="405"/>
    </location>
</feature>
<keyword evidence="1" id="KW-0175">Coiled coil</keyword>
<organism evidence="3 4">
    <name type="scientific">Bifiguratus adelaidae</name>
    <dbReference type="NCBI Taxonomy" id="1938954"/>
    <lineage>
        <taxon>Eukaryota</taxon>
        <taxon>Fungi</taxon>
        <taxon>Fungi incertae sedis</taxon>
        <taxon>Mucoromycota</taxon>
        <taxon>Mucoromycotina</taxon>
        <taxon>Endogonomycetes</taxon>
        <taxon>Endogonales</taxon>
        <taxon>Endogonales incertae sedis</taxon>
        <taxon>Bifiguratus</taxon>
    </lineage>
</organism>
<feature type="region of interest" description="Disordered" evidence="2">
    <location>
        <begin position="12"/>
        <end position="40"/>
    </location>
</feature>
<gene>
    <name evidence="3" type="ORF">BZG36_02083</name>
</gene>
<dbReference type="AlphaFoldDB" id="A0A261Y399"/>
<dbReference type="EMBL" id="MVBO01000023">
    <property type="protein sequence ID" value="OZJ05083.1"/>
    <property type="molecule type" value="Genomic_DNA"/>
</dbReference>
<comment type="caution">
    <text evidence="3">The sequence shown here is derived from an EMBL/GenBank/DDBJ whole genome shotgun (WGS) entry which is preliminary data.</text>
</comment>
<protein>
    <submittedName>
        <fullName evidence="3">Uncharacterized protein</fullName>
    </submittedName>
</protein>
<feature type="coiled-coil region" evidence="1">
    <location>
        <begin position="134"/>
        <end position="161"/>
    </location>
</feature>
<accession>A0A261Y399</accession>
<evidence type="ECO:0000313" key="3">
    <source>
        <dbReference type="EMBL" id="OZJ05083.1"/>
    </source>
</evidence>
<proteinExistence type="predicted"/>